<dbReference type="SUPFAM" id="SSF46894">
    <property type="entry name" value="C-terminal effector domain of the bipartite response regulators"/>
    <property type="match status" value="1"/>
</dbReference>
<name>A0ABV6UIB4_9ACTN</name>
<evidence type="ECO:0000259" key="3">
    <source>
        <dbReference type="PROSITE" id="PS50043"/>
    </source>
</evidence>
<proteinExistence type="predicted"/>
<dbReference type="SUPFAM" id="SSF48452">
    <property type="entry name" value="TPR-like"/>
    <property type="match status" value="1"/>
</dbReference>
<dbReference type="Pfam" id="PF13191">
    <property type="entry name" value="AAA_16"/>
    <property type="match status" value="1"/>
</dbReference>
<evidence type="ECO:0000313" key="4">
    <source>
        <dbReference type="EMBL" id="MFC1401199.1"/>
    </source>
</evidence>
<dbReference type="PROSITE" id="PS50043">
    <property type="entry name" value="HTH_LUXR_2"/>
    <property type="match status" value="1"/>
</dbReference>
<organism evidence="4 5">
    <name type="scientific">Streptacidiphilus cavernicola</name>
    <dbReference type="NCBI Taxonomy" id="3342716"/>
    <lineage>
        <taxon>Bacteria</taxon>
        <taxon>Bacillati</taxon>
        <taxon>Actinomycetota</taxon>
        <taxon>Actinomycetes</taxon>
        <taxon>Kitasatosporales</taxon>
        <taxon>Streptomycetaceae</taxon>
        <taxon>Streptacidiphilus</taxon>
    </lineage>
</organism>
<dbReference type="RefSeq" id="WP_030257045.1">
    <property type="nucleotide sequence ID" value="NZ_JBHEZZ010000003.1"/>
</dbReference>
<dbReference type="PROSITE" id="PS00622">
    <property type="entry name" value="HTH_LUXR_1"/>
    <property type="match status" value="1"/>
</dbReference>
<dbReference type="PRINTS" id="PR00038">
    <property type="entry name" value="HTHLUXR"/>
</dbReference>
<comment type="caution">
    <text evidence="4">The sequence shown here is derived from an EMBL/GenBank/DDBJ whole genome shotgun (WGS) entry which is preliminary data.</text>
</comment>
<dbReference type="SMART" id="SM00421">
    <property type="entry name" value="HTH_LUXR"/>
    <property type="match status" value="1"/>
</dbReference>
<dbReference type="Gene3D" id="1.10.10.10">
    <property type="entry name" value="Winged helix-like DNA-binding domain superfamily/Winged helix DNA-binding domain"/>
    <property type="match status" value="1"/>
</dbReference>
<dbReference type="InterPro" id="IPR011990">
    <property type="entry name" value="TPR-like_helical_dom_sf"/>
</dbReference>
<dbReference type="InterPro" id="IPR016032">
    <property type="entry name" value="Sig_transdc_resp-reg_C-effctor"/>
</dbReference>
<keyword evidence="5" id="KW-1185">Reference proteome</keyword>
<accession>A0ABV6UIB4</accession>
<dbReference type="PANTHER" id="PTHR16305">
    <property type="entry name" value="TESTICULAR SOLUBLE ADENYLYL CYCLASE"/>
    <property type="match status" value="1"/>
</dbReference>
<dbReference type="CDD" id="cd06170">
    <property type="entry name" value="LuxR_C_like"/>
    <property type="match status" value="1"/>
</dbReference>
<evidence type="ECO:0000256" key="1">
    <source>
        <dbReference type="ARBA" id="ARBA00022741"/>
    </source>
</evidence>
<dbReference type="InterPro" id="IPR041664">
    <property type="entry name" value="AAA_16"/>
</dbReference>
<evidence type="ECO:0000313" key="5">
    <source>
        <dbReference type="Proteomes" id="UP001592528"/>
    </source>
</evidence>
<dbReference type="Proteomes" id="UP001592528">
    <property type="component" value="Unassembled WGS sequence"/>
</dbReference>
<dbReference type="SUPFAM" id="SSF52540">
    <property type="entry name" value="P-loop containing nucleoside triphosphate hydrolases"/>
    <property type="match status" value="1"/>
</dbReference>
<keyword evidence="2" id="KW-0067">ATP-binding</keyword>
<dbReference type="InterPro" id="IPR027417">
    <property type="entry name" value="P-loop_NTPase"/>
</dbReference>
<dbReference type="Pfam" id="PF00196">
    <property type="entry name" value="GerE"/>
    <property type="match status" value="1"/>
</dbReference>
<protein>
    <submittedName>
        <fullName evidence="4">AAA family ATPase</fullName>
    </submittedName>
</protein>
<dbReference type="PANTHER" id="PTHR16305:SF35">
    <property type="entry name" value="TRANSCRIPTIONAL ACTIVATOR DOMAIN"/>
    <property type="match status" value="1"/>
</dbReference>
<sequence>MSAQRHQQSEARPLTGREHEMSVLRSAVAGCAGGASTVIEITGDPGLGKSRMLDELGALARAEGLTVLSGRASEFEQERSFGAFAEPVRGCVGRLTERWHETLDLETAALLDLVLPRTAAPHDGPPPSPGVERYRLHHAFGRLLADADRGRGVLLCLDDLHWADEGSVELLHHLLRQPPRAALILACAHRPRQAPAKLLASFQHAAAGYRTAGLPLSPLDRQSCHRLLGTAHTRAQREQLCTVSGGNPLYLEVLSELTTEGATDFSDLPATLRAALAREIALLTADELAVLRAAAVLGDPFDPILLAAVSGLATGPALEALDVLSGTDLIRSCRPPAPQPEVRQLLQFRHPLLREVVSGETPPGWRLAANARADEALRRSGAGTVERAPYIARAAQMGDTEAVRVLTEAATQTVHSAPATGAAWLRAALYLSVPDGSEESVLDRLGMLLGLANAYGVTGELAACRDTLGRALELVPSDRPDRRIPIVALRSIIERIIGSIKVSETVLEDELTRWPTTDPRANPLRLQLATTRVGQGRTDEADGLLDALLADTPAPDRRTLTSAAACRALGAAYGGRVAPLRAYATEAATAIDLMEDQELATFLDEVGQLGWAEVLAERHHDAIRHMDRGIRVARLNGQSYMLPYLLLCQSYAQQATGDLAGGIESAAEAEEMAHLLDRPDLIGYALALRAAATALRDSPEAAVEAAERAVHSVGRRGRLWELSTAVLASVRLDQGRPDDCLDLLRTITGSNRSVTTHALRAMWCCTAAQAETARGDLAAAREWAKHADEAAEAVRLPGQLGYAALANGCVQDGDPAAAAALFAAAVDFFAVGGLVTAEGRARLLLGRALACAGQDDEAAAAIGRAKRIADTHGAAHLGALAVNAQRSLGARRPRPGRSRAADRTLSEQERHISDLVARGMSNRAIATSLFLSVKTVESHLTRIFRKLGVSSRSALIGVLAQFPDAPSHQATR</sequence>
<feature type="domain" description="HTH luxR-type" evidence="3">
    <location>
        <begin position="898"/>
        <end position="963"/>
    </location>
</feature>
<dbReference type="EMBL" id="JBHEZZ010000003">
    <property type="protein sequence ID" value="MFC1401199.1"/>
    <property type="molecule type" value="Genomic_DNA"/>
</dbReference>
<evidence type="ECO:0000256" key="2">
    <source>
        <dbReference type="ARBA" id="ARBA00022840"/>
    </source>
</evidence>
<dbReference type="InterPro" id="IPR036388">
    <property type="entry name" value="WH-like_DNA-bd_sf"/>
</dbReference>
<dbReference type="InterPro" id="IPR000792">
    <property type="entry name" value="Tscrpt_reg_LuxR_C"/>
</dbReference>
<keyword evidence="1" id="KW-0547">Nucleotide-binding</keyword>
<reference evidence="4 5" key="1">
    <citation type="submission" date="2024-09" db="EMBL/GenBank/DDBJ databases">
        <authorList>
            <person name="Lee S.D."/>
        </authorList>
    </citation>
    <scope>NUCLEOTIDE SEQUENCE [LARGE SCALE GENOMIC DNA]</scope>
    <source>
        <strain evidence="4 5">N1-5</strain>
    </source>
</reference>
<gene>
    <name evidence="4" type="ORF">ACEZDJ_07855</name>
</gene>
<dbReference type="Gene3D" id="1.25.40.10">
    <property type="entry name" value="Tetratricopeptide repeat domain"/>
    <property type="match status" value="1"/>
</dbReference>